<dbReference type="InterPro" id="IPR024072">
    <property type="entry name" value="DHFR-like_dom_sf"/>
</dbReference>
<keyword evidence="3" id="KW-0560">Oxidoreductase</keyword>
<organism evidence="5 6">
    <name type="scientific">Nocardioides gansuensis</name>
    <dbReference type="NCBI Taxonomy" id="2138300"/>
    <lineage>
        <taxon>Bacteria</taxon>
        <taxon>Bacillati</taxon>
        <taxon>Actinomycetota</taxon>
        <taxon>Actinomycetes</taxon>
        <taxon>Propionibacteriales</taxon>
        <taxon>Nocardioidaceae</taxon>
        <taxon>Nocardioides</taxon>
    </lineage>
</organism>
<dbReference type="OrthoDB" id="5243299at2"/>
<name>A0A2T8FFL5_9ACTN</name>
<evidence type="ECO:0000313" key="6">
    <source>
        <dbReference type="Proteomes" id="UP000246018"/>
    </source>
</evidence>
<reference evidence="5 6" key="1">
    <citation type="submission" date="2018-04" db="EMBL/GenBank/DDBJ databases">
        <title>Genome of Nocardioides gansuensis WSJ-1.</title>
        <authorList>
            <person name="Wu S."/>
            <person name="Wang G."/>
        </authorList>
    </citation>
    <scope>NUCLEOTIDE SEQUENCE [LARGE SCALE GENOMIC DNA]</scope>
    <source>
        <strain evidence="5 6">WSJ-1</strain>
    </source>
</reference>
<comment type="pathway">
    <text evidence="1">Cofactor biosynthesis; riboflavin biosynthesis.</text>
</comment>
<proteinExistence type="predicted"/>
<evidence type="ECO:0000313" key="5">
    <source>
        <dbReference type="EMBL" id="PVG84496.1"/>
    </source>
</evidence>
<evidence type="ECO:0000256" key="2">
    <source>
        <dbReference type="ARBA" id="ARBA00022857"/>
    </source>
</evidence>
<keyword evidence="6" id="KW-1185">Reference proteome</keyword>
<dbReference type="GO" id="GO:0009231">
    <property type="term" value="P:riboflavin biosynthetic process"/>
    <property type="evidence" value="ECO:0007669"/>
    <property type="project" value="InterPro"/>
</dbReference>
<sequence>MGPAGDPVVEEGAEPSSREHLAALYSRPEGHDGPWLRVNFVATADGAAQGEDGRSGTINNAADKKVFVALRRLADVLIVGAGTLRTEEYRPTSIPLVVVSRSGRVPDTLCSAEPGRVLMATCANAPGLAEACETLGEEHVLVLGENEVHFLDLKAALADRGWVEQLSEGGPHLLHAMLAAGVVDELCLTITPRLIAGAHLRIVEGQPLDVPLEPTLLLEEDGTFLGRWRVRGE</sequence>
<dbReference type="Gene3D" id="3.40.430.10">
    <property type="entry name" value="Dihydrofolate Reductase, subunit A"/>
    <property type="match status" value="1"/>
</dbReference>
<dbReference type="InterPro" id="IPR050765">
    <property type="entry name" value="Riboflavin_Biosynth_HTPR"/>
</dbReference>
<dbReference type="EMBL" id="QDGZ01000001">
    <property type="protein sequence ID" value="PVG84496.1"/>
    <property type="molecule type" value="Genomic_DNA"/>
</dbReference>
<evidence type="ECO:0000256" key="1">
    <source>
        <dbReference type="ARBA" id="ARBA00005104"/>
    </source>
</evidence>
<evidence type="ECO:0000259" key="4">
    <source>
        <dbReference type="Pfam" id="PF01872"/>
    </source>
</evidence>
<dbReference type="InterPro" id="IPR002734">
    <property type="entry name" value="RibDG_C"/>
</dbReference>
<accession>A0A2T8FFL5</accession>
<evidence type="ECO:0000256" key="3">
    <source>
        <dbReference type="ARBA" id="ARBA00023002"/>
    </source>
</evidence>
<dbReference type="GO" id="GO:0008703">
    <property type="term" value="F:5-amino-6-(5-phosphoribosylamino)uracil reductase activity"/>
    <property type="evidence" value="ECO:0007669"/>
    <property type="project" value="InterPro"/>
</dbReference>
<keyword evidence="2" id="KW-0521">NADP</keyword>
<dbReference type="SUPFAM" id="SSF53597">
    <property type="entry name" value="Dihydrofolate reductase-like"/>
    <property type="match status" value="1"/>
</dbReference>
<dbReference type="Pfam" id="PF01872">
    <property type="entry name" value="RibD_C"/>
    <property type="match status" value="1"/>
</dbReference>
<dbReference type="PANTHER" id="PTHR38011:SF7">
    <property type="entry name" value="2,5-DIAMINO-6-RIBOSYLAMINO-4(3H)-PYRIMIDINONE 5'-PHOSPHATE REDUCTASE"/>
    <property type="match status" value="1"/>
</dbReference>
<feature type="domain" description="Bacterial bifunctional deaminase-reductase C-terminal" evidence="4">
    <location>
        <begin position="34"/>
        <end position="210"/>
    </location>
</feature>
<comment type="caution">
    <text evidence="5">The sequence shown here is derived from an EMBL/GenBank/DDBJ whole genome shotgun (WGS) entry which is preliminary data.</text>
</comment>
<dbReference type="PANTHER" id="PTHR38011">
    <property type="entry name" value="DIHYDROFOLATE REDUCTASE FAMILY PROTEIN (AFU_ORTHOLOGUE AFUA_8G06820)"/>
    <property type="match status" value="1"/>
</dbReference>
<protein>
    <submittedName>
        <fullName evidence="5">Pyrimidine reductase family protein</fullName>
    </submittedName>
</protein>
<gene>
    <name evidence="5" type="ORF">DDE18_02510</name>
</gene>
<dbReference type="Proteomes" id="UP000246018">
    <property type="component" value="Unassembled WGS sequence"/>
</dbReference>
<dbReference type="AlphaFoldDB" id="A0A2T8FFL5"/>